<feature type="transmembrane region" description="Helical" evidence="6">
    <location>
        <begin position="377"/>
        <end position="397"/>
    </location>
</feature>
<dbReference type="InterPro" id="IPR050920">
    <property type="entry name" value="Nematode_rcpt-like_delta"/>
</dbReference>
<dbReference type="InterPro" id="IPR019421">
    <property type="entry name" value="7TM_GPCR_serpentine_rcpt_Srd"/>
</dbReference>
<gene>
    <name evidence="7" type="ORF">CAUJ_LOCUS13549</name>
</gene>
<feature type="transmembrane region" description="Helical" evidence="6">
    <location>
        <begin position="34"/>
        <end position="53"/>
    </location>
</feature>
<name>A0A8S1HX93_9PELO</name>
<feature type="transmembrane region" description="Helical" evidence="6">
    <location>
        <begin position="92"/>
        <end position="112"/>
    </location>
</feature>
<evidence type="ECO:0000313" key="7">
    <source>
        <dbReference type="EMBL" id="CAD6197640.1"/>
    </source>
</evidence>
<evidence type="ECO:0000256" key="6">
    <source>
        <dbReference type="SAM" id="Phobius"/>
    </source>
</evidence>
<comment type="caution">
    <text evidence="7">The sequence shown here is derived from an EMBL/GenBank/DDBJ whole genome shotgun (WGS) entry which is preliminary data.</text>
</comment>
<keyword evidence="5 6" id="KW-0472">Membrane</keyword>
<feature type="transmembrane region" description="Helical" evidence="6">
    <location>
        <begin position="336"/>
        <end position="356"/>
    </location>
</feature>
<evidence type="ECO:0008006" key="9">
    <source>
        <dbReference type="Google" id="ProtNLM"/>
    </source>
</evidence>
<reference evidence="7" key="1">
    <citation type="submission" date="2020-10" db="EMBL/GenBank/DDBJ databases">
        <authorList>
            <person name="Kikuchi T."/>
        </authorList>
    </citation>
    <scope>NUCLEOTIDE SEQUENCE</scope>
    <source>
        <strain evidence="7">NKZ352</strain>
    </source>
</reference>
<comment type="similarity">
    <text evidence="2">Belongs to the nematode receptor-like protein srd family.</text>
</comment>
<feature type="transmembrane region" description="Helical" evidence="6">
    <location>
        <begin position="6"/>
        <end position="22"/>
    </location>
</feature>
<protein>
    <recommendedName>
        <fullName evidence="9">G protein-coupled receptor</fullName>
    </recommendedName>
</protein>
<keyword evidence="8" id="KW-1185">Reference proteome</keyword>
<dbReference type="Proteomes" id="UP000835052">
    <property type="component" value="Unassembled WGS sequence"/>
</dbReference>
<keyword evidence="3 6" id="KW-0812">Transmembrane</keyword>
<sequence>MMLHMASHSLWSLLLSFAYRYFVLLNHAHSSRSVILAIAVIYIPSLIQLLCWADSWGPPSELAKIIHKRFPAYDLTNQTITGSKNMFKPASLYVMLHLSLPVTPAYVAILILRKKILDTLDKSAHYTRINTQIVHRQLLKSLTIQACLPGLYWFAVAAYAIGQIGIYNHPGLEYTTFSLSICWTASSGSPIELAEIIHKRFAAYDLTNKTITGSRNMFEPSSLYVMLHLTLPVTPAYVVILILRKKITVLQCSLFRNLTNNPMATPGIVDAIDRFLVIFGFHTMRLSLISFLYITPPILGFFIGLYNTVIPCNVIHDDFLCPVLIRTPWIYDIMNFFQWFCVAFAVTISFLCWLKIKLHVHSTTTTSKPTIELAIQKALIVIQDFTMAFVWIIYITFIPSIRIGFFELFGVTLHPPTVPPSRVAWSSASI</sequence>
<proteinExistence type="inferred from homology"/>
<dbReference type="PANTHER" id="PTHR22945:SF90">
    <property type="entry name" value="G_PROTEIN_RECEP_F1_2 DOMAIN-CONTAINING PROTEIN"/>
    <property type="match status" value="1"/>
</dbReference>
<evidence type="ECO:0000313" key="8">
    <source>
        <dbReference type="Proteomes" id="UP000835052"/>
    </source>
</evidence>
<comment type="subcellular location">
    <subcellularLocation>
        <location evidence="1">Membrane</location>
        <topology evidence="1">Multi-pass membrane protein</topology>
    </subcellularLocation>
</comment>
<dbReference type="AlphaFoldDB" id="A0A8S1HX93"/>
<evidence type="ECO:0000256" key="1">
    <source>
        <dbReference type="ARBA" id="ARBA00004141"/>
    </source>
</evidence>
<evidence type="ECO:0000256" key="2">
    <source>
        <dbReference type="ARBA" id="ARBA00009166"/>
    </source>
</evidence>
<keyword evidence="4 6" id="KW-1133">Transmembrane helix</keyword>
<dbReference type="OrthoDB" id="5859769at2759"/>
<evidence type="ECO:0000256" key="5">
    <source>
        <dbReference type="ARBA" id="ARBA00023136"/>
    </source>
</evidence>
<feature type="transmembrane region" description="Helical" evidence="6">
    <location>
        <begin position="291"/>
        <end position="316"/>
    </location>
</feature>
<feature type="transmembrane region" description="Helical" evidence="6">
    <location>
        <begin position="146"/>
        <end position="167"/>
    </location>
</feature>
<dbReference type="Pfam" id="PF10317">
    <property type="entry name" value="7TM_GPCR_Srd"/>
    <property type="match status" value="1"/>
</dbReference>
<dbReference type="GO" id="GO:0016020">
    <property type="term" value="C:membrane"/>
    <property type="evidence" value="ECO:0007669"/>
    <property type="project" value="UniProtKB-SubCell"/>
</dbReference>
<dbReference type="EMBL" id="CAJGYM010000100">
    <property type="protein sequence ID" value="CAD6197640.1"/>
    <property type="molecule type" value="Genomic_DNA"/>
</dbReference>
<accession>A0A8S1HX93</accession>
<feature type="transmembrane region" description="Helical" evidence="6">
    <location>
        <begin position="223"/>
        <end position="243"/>
    </location>
</feature>
<organism evidence="7 8">
    <name type="scientific">Caenorhabditis auriculariae</name>
    <dbReference type="NCBI Taxonomy" id="2777116"/>
    <lineage>
        <taxon>Eukaryota</taxon>
        <taxon>Metazoa</taxon>
        <taxon>Ecdysozoa</taxon>
        <taxon>Nematoda</taxon>
        <taxon>Chromadorea</taxon>
        <taxon>Rhabditida</taxon>
        <taxon>Rhabditina</taxon>
        <taxon>Rhabditomorpha</taxon>
        <taxon>Rhabditoidea</taxon>
        <taxon>Rhabditidae</taxon>
        <taxon>Peloderinae</taxon>
        <taxon>Caenorhabditis</taxon>
    </lineage>
</organism>
<dbReference type="PANTHER" id="PTHR22945">
    <property type="entry name" value="SERPENTINE RECEPTOR, CLASS D DELTA"/>
    <property type="match status" value="1"/>
</dbReference>
<evidence type="ECO:0000256" key="3">
    <source>
        <dbReference type="ARBA" id="ARBA00022692"/>
    </source>
</evidence>
<evidence type="ECO:0000256" key="4">
    <source>
        <dbReference type="ARBA" id="ARBA00022989"/>
    </source>
</evidence>